<dbReference type="AlphaFoldDB" id="A0A0A2F635"/>
<protein>
    <submittedName>
        <fullName evidence="5">ABC transporter ATP-binding protein</fullName>
    </submittedName>
</protein>
<reference evidence="6 8" key="2">
    <citation type="submission" date="2014-08" db="EMBL/GenBank/DDBJ databases">
        <title>Porphyromonas gulae strain:COT-052_OH3439 Genome sequencing.</title>
        <authorList>
            <person name="Wallis C."/>
            <person name="Deusch O."/>
            <person name="O'Flynn C."/>
            <person name="Davis I."/>
            <person name="Jospin G."/>
            <person name="Darling A.E."/>
            <person name="Coil D.A."/>
            <person name="Alexiev A."/>
            <person name="Horsfall A."/>
            <person name="Kirkwood N."/>
            <person name="Harris S."/>
            <person name="Eisen J.A."/>
        </authorList>
    </citation>
    <scope>NUCLEOTIDE SEQUENCE [LARGE SCALE GENOMIC DNA]</scope>
    <source>
        <strain evidence="8">COT-052 OH3439</strain>
        <strain evidence="6">COT-052_OH3439</strain>
    </source>
</reference>
<dbReference type="InterPro" id="IPR003439">
    <property type="entry name" value="ABC_transporter-like_ATP-bd"/>
</dbReference>
<dbReference type="EMBL" id="JRAI01000053">
    <property type="protein sequence ID" value="KGN85527.1"/>
    <property type="molecule type" value="Genomic_DNA"/>
</dbReference>
<dbReference type="PANTHER" id="PTHR42788">
    <property type="entry name" value="TAURINE IMPORT ATP-BINDING PROTEIN-RELATED"/>
    <property type="match status" value="1"/>
</dbReference>
<dbReference type="STRING" id="111105.HR09_08500"/>
<dbReference type="GO" id="GO:0005524">
    <property type="term" value="F:ATP binding"/>
    <property type="evidence" value="ECO:0007669"/>
    <property type="project" value="UniProtKB-KW"/>
</dbReference>
<dbReference type="eggNOG" id="COG1116">
    <property type="taxonomic scope" value="Bacteria"/>
</dbReference>
<dbReference type="Pfam" id="PF00005">
    <property type="entry name" value="ABC_tran"/>
    <property type="match status" value="1"/>
</dbReference>
<dbReference type="PANTHER" id="PTHR42788:SF20">
    <property type="entry name" value="ABC TRANSPORTER ATP-BINDING PROTEIN"/>
    <property type="match status" value="1"/>
</dbReference>
<dbReference type="PROSITE" id="PS00211">
    <property type="entry name" value="ABC_TRANSPORTER_1"/>
    <property type="match status" value="1"/>
</dbReference>
<comment type="caution">
    <text evidence="5">The sequence shown here is derived from an EMBL/GenBank/DDBJ whole genome shotgun (WGS) entry which is preliminary data.</text>
</comment>
<evidence type="ECO:0000313" key="7">
    <source>
        <dbReference type="Proteomes" id="UP000030130"/>
    </source>
</evidence>
<reference evidence="5 7" key="1">
    <citation type="submission" date="2014-08" db="EMBL/GenBank/DDBJ databases">
        <title>Porphyromonas gulae strain:COT-052_OH1451 Genome sequencing.</title>
        <authorList>
            <person name="Wallis C."/>
            <person name="Deusch O."/>
            <person name="O'Flynn C."/>
            <person name="Davis I."/>
            <person name="Jospin G."/>
            <person name="Darling A.E."/>
            <person name="Coil D.A."/>
            <person name="Alexiev A."/>
            <person name="Horsfall A."/>
            <person name="Kirkwood N."/>
            <person name="Harris S."/>
            <person name="Eisen J.A."/>
        </authorList>
    </citation>
    <scope>NUCLEOTIDE SEQUENCE [LARGE SCALE GENOMIC DNA]</scope>
    <source>
        <strain evidence="7">COT-052 OH1451</strain>
        <strain evidence="5">COT-052_OH1451</strain>
    </source>
</reference>
<name>A0A0A2F635_9PORP</name>
<dbReference type="Proteomes" id="UP000030130">
    <property type="component" value="Unassembled WGS sequence"/>
</dbReference>
<dbReference type="SMART" id="SM00382">
    <property type="entry name" value="AAA"/>
    <property type="match status" value="1"/>
</dbReference>
<evidence type="ECO:0000259" key="4">
    <source>
        <dbReference type="PROSITE" id="PS50893"/>
    </source>
</evidence>
<dbReference type="PROSITE" id="PS50893">
    <property type="entry name" value="ABC_TRANSPORTER_2"/>
    <property type="match status" value="1"/>
</dbReference>
<evidence type="ECO:0000313" key="6">
    <source>
        <dbReference type="EMBL" id="KGN90536.1"/>
    </source>
</evidence>
<dbReference type="InterPro" id="IPR050166">
    <property type="entry name" value="ABC_transporter_ATP-bind"/>
</dbReference>
<dbReference type="EMBL" id="JRAK01000054">
    <property type="protein sequence ID" value="KGN90536.1"/>
    <property type="molecule type" value="Genomic_DNA"/>
</dbReference>
<evidence type="ECO:0000256" key="1">
    <source>
        <dbReference type="ARBA" id="ARBA00022448"/>
    </source>
</evidence>
<dbReference type="InterPro" id="IPR017871">
    <property type="entry name" value="ABC_transporter-like_CS"/>
</dbReference>
<feature type="domain" description="ABC transporter" evidence="4">
    <location>
        <begin position="4"/>
        <end position="231"/>
    </location>
</feature>
<dbReference type="InterPro" id="IPR003593">
    <property type="entry name" value="AAA+_ATPase"/>
</dbReference>
<evidence type="ECO:0000256" key="2">
    <source>
        <dbReference type="ARBA" id="ARBA00022741"/>
    </source>
</evidence>
<dbReference type="Proteomes" id="UP000030146">
    <property type="component" value="Unassembled WGS sequence"/>
</dbReference>
<organism evidence="5 7">
    <name type="scientific">Porphyromonas gulae</name>
    <dbReference type="NCBI Taxonomy" id="111105"/>
    <lineage>
        <taxon>Bacteria</taxon>
        <taxon>Pseudomonadati</taxon>
        <taxon>Bacteroidota</taxon>
        <taxon>Bacteroidia</taxon>
        <taxon>Bacteroidales</taxon>
        <taxon>Porphyromonadaceae</taxon>
        <taxon>Porphyromonas</taxon>
    </lineage>
</organism>
<keyword evidence="3 5" id="KW-0067">ATP-binding</keyword>
<evidence type="ECO:0000313" key="8">
    <source>
        <dbReference type="Proteomes" id="UP000030146"/>
    </source>
</evidence>
<proteinExistence type="predicted"/>
<dbReference type="GO" id="GO:0016887">
    <property type="term" value="F:ATP hydrolysis activity"/>
    <property type="evidence" value="ECO:0007669"/>
    <property type="project" value="InterPro"/>
</dbReference>
<evidence type="ECO:0000313" key="5">
    <source>
        <dbReference type="EMBL" id="KGN85527.1"/>
    </source>
</evidence>
<dbReference type="Gene3D" id="3.40.50.300">
    <property type="entry name" value="P-loop containing nucleotide triphosphate hydrolases"/>
    <property type="match status" value="1"/>
</dbReference>
<keyword evidence="8" id="KW-1185">Reference proteome</keyword>
<dbReference type="RefSeq" id="WP_039421045.1">
    <property type="nucleotide sequence ID" value="NZ_JRAI01000053.1"/>
</dbReference>
<keyword evidence="1" id="KW-0813">Transport</keyword>
<evidence type="ECO:0000256" key="3">
    <source>
        <dbReference type="ARBA" id="ARBA00022840"/>
    </source>
</evidence>
<accession>A0A0A2F635</accession>
<dbReference type="CDD" id="cd03293">
    <property type="entry name" value="ABC_NrtD_SsuB_transporters"/>
    <property type="match status" value="1"/>
</dbReference>
<dbReference type="SUPFAM" id="SSF52540">
    <property type="entry name" value="P-loop containing nucleoside triphosphate hydrolases"/>
    <property type="match status" value="1"/>
</dbReference>
<keyword evidence="2" id="KW-0547">Nucleotide-binding</keyword>
<dbReference type="InterPro" id="IPR027417">
    <property type="entry name" value="P-loop_NTPase"/>
</dbReference>
<dbReference type="OrthoDB" id="9782239at2"/>
<sequence length="232" mass="26089">MISIRNLAVTYRHRSTEVKALDGLSLNIPEGEIFAVTGPSGCGKSTFLHVLAGVLTEYEGEVLFDGKPLNPKSFSIGIVPQQYGLLPWKRVRENIVLPYTLRKEAIEMPEFESIVRILGLSDILHRYPRELSGGQRQRVALARVFLQRPQLLLLDEAFAALDMLTAEKSRQLFLGLWDKHRVTTVMVTHNVEEAVAMSSRVAVIGGMPGRIRGLCERPDTDTIRRMLNRIEV</sequence>
<gene>
    <name evidence="5" type="ORF">HR08_05800</name>
    <name evidence="6" type="ORF">HR15_03505</name>
</gene>